<dbReference type="Gene3D" id="2.70.70.10">
    <property type="entry name" value="Glucose Permease (Domain IIA)"/>
    <property type="match status" value="1"/>
</dbReference>
<protein>
    <submittedName>
        <fullName evidence="6">Phage tail tape measure protein</fullName>
    </submittedName>
</protein>
<feature type="region of interest" description="Disordered" evidence="3">
    <location>
        <begin position="767"/>
        <end position="788"/>
    </location>
</feature>
<dbReference type="InterPro" id="IPR010090">
    <property type="entry name" value="Phage_tape_meas"/>
</dbReference>
<organism evidence="6">
    <name type="scientific">Deinococcus sp. VB142</name>
    <dbReference type="NCBI Taxonomy" id="3112952"/>
    <lineage>
        <taxon>Bacteria</taxon>
        <taxon>Thermotogati</taxon>
        <taxon>Deinococcota</taxon>
        <taxon>Deinococci</taxon>
        <taxon>Deinococcales</taxon>
        <taxon>Deinococcaceae</taxon>
        <taxon>Deinococcus</taxon>
    </lineage>
</organism>
<feature type="compositionally biased region" description="Low complexity" evidence="3">
    <location>
        <begin position="772"/>
        <end position="785"/>
    </location>
</feature>
<name>A0AAU6Q917_9DEIO</name>
<evidence type="ECO:0000256" key="1">
    <source>
        <dbReference type="ARBA" id="ARBA00022612"/>
    </source>
</evidence>
<proteinExistence type="predicted"/>
<geneLocation type="plasmid" evidence="6">
    <name>p2</name>
</geneLocation>
<evidence type="ECO:0000256" key="3">
    <source>
        <dbReference type="SAM" id="MobiDB-lite"/>
    </source>
</evidence>
<keyword evidence="2" id="KW-0175">Coiled coil</keyword>
<feature type="region of interest" description="Disordered" evidence="3">
    <location>
        <begin position="1272"/>
        <end position="1315"/>
    </location>
</feature>
<feature type="domain" description="Phage tail tape measure protein" evidence="5">
    <location>
        <begin position="389"/>
        <end position="589"/>
    </location>
</feature>
<dbReference type="RefSeq" id="WP_339098316.1">
    <property type="nucleotide sequence ID" value="NZ_CP149785.1"/>
</dbReference>
<evidence type="ECO:0000256" key="2">
    <source>
        <dbReference type="SAM" id="Coils"/>
    </source>
</evidence>
<feature type="compositionally biased region" description="Basic and acidic residues" evidence="3">
    <location>
        <begin position="1303"/>
        <end position="1315"/>
    </location>
</feature>
<evidence type="ECO:0000313" key="6">
    <source>
        <dbReference type="EMBL" id="WYF46795.1"/>
    </source>
</evidence>
<dbReference type="Pfam" id="PF01551">
    <property type="entry name" value="Peptidase_M23"/>
    <property type="match status" value="1"/>
</dbReference>
<keyword evidence="1" id="KW-1188">Viral release from host cell</keyword>
<dbReference type="PANTHER" id="PTHR37813">
    <property type="entry name" value="FELS-2 PROPHAGE PROTEIN"/>
    <property type="match status" value="1"/>
</dbReference>
<feature type="coiled-coil region" evidence="2">
    <location>
        <begin position="678"/>
        <end position="710"/>
    </location>
</feature>
<reference evidence="6" key="1">
    <citation type="submission" date="2024-03" db="EMBL/GenBank/DDBJ databases">
        <title>Deinococcus weizhi sp. nov., isolated from human skin.</title>
        <authorList>
            <person name="Wei Z."/>
            <person name="Tian F."/>
            <person name="Yang C."/>
            <person name="Xin L.T."/>
            <person name="Wen Z.J."/>
            <person name="Lan K.C."/>
            <person name="Yu L."/>
            <person name="Zhe W."/>
            <person name="Dan F.D."/>
            <person name="Jun W."/>
            <person name="Rui Z."/>
            <person name="Yong X.J."/>
            <person name="Ting Y."/>
            <person name="Wei X."/>
            <person name="Xu Z.G."/>
            <person name="Xin Z."/>
            <person name="Dong F.G."/>
            <person name="Ni X.M."/>
            <person name="Zheng M.G."/>
            <person name="Chun Y."/>
            <person name="Qian W.X."/>
        </authorList>
    </citation>
    <scope>NUCLEOTIDE SEQUENCE</scope>
    <source>
        <strain evidence="6">VB142</strain>
        <plasmid evidence="6">p2</plasmid>
    </source>
</reference>
<dbReference type="CDD" id="cd12797">
    <property type="entry name" value="M23_peptidase"/>
    <property type="match status" value="1"/>
</dbReference>
<feature type="coiled-coil region" evidence="2">
    <location>
        <begin position="736"/>
        <end position="767"/>
    </location>
</feature>
<dbReference type="SUPFAM" id="SSF51261">
    <property type="entry name" value="Duplicated hybrid motif"/>
    <property type="match status" value="1"/>
</dbReference>
<dbReference type="InterPro" id="IPR016047">
    <property type="entry name" value="M23ase_b-sheet_dom"/>
</dbReference>
<dbReference type="InterPro" id="IPR011055">
    <property type="entry name" value="Dup_hybrid_motif"/>
</dbReference>
<feature type="region of interest" description="Disordered" evidence="3">
    <location>
        <begin position="101"/>
        <end position="142"/>
    </location>
</feature>
<feature type="domain" description="M23ase beta-sheet core" evidence="4">
    <location>
        <begin position="823"/>
        <end position="926"/>
    </location>
</feature>
<evidence type="ECO:0000259" key="4">
    <source>
        <dbReference type="Pfam" id="PF01551"/>
    </source>
</evidence>
<feature type="compositionally biased region" description="Basic and acidic residues" evidence="3">
    <location>
        <begin position="101"/>
        <end position="118"/>
    </location>
</feature>
<dbReference type="EMBL" id="CP149785">
    <property type="protein sequence ID" value="WYF46795.1"/>
    <property type="molecule type" value="Genomic_DNA"/>
</dbReference>
<feature type="compositionally biased region" description="Basic and acidic residues" evidence="3">
    <location>
        <begin position="1272"/>
        <end position="1293"/>
    </location>
</feature>
<sequence length="2771" mass="301587">MSEEIIIADLLLGVDVEQPADALIDRTVQNFQNALRGRKIELPVTIADPQQIPTLRAMREQAVAATQAEARADRESLAERRRARNEYANWWKAQLREQEQAERRAAQEGARAAREQAAAERQAQQEAAAAERQAQQEAVAAERAARQEQARLLREHQATVTLNARLSAQAERESQQALRGAMRERQEQIERVRLDYTRLRAALDANTISEADFNRQGDQLIQRLRQMGETAGMTTRQLTQLASIEGRISREQNTVAGVLNPAGLSNGVAVGIQAALPGILQGLSQITAMSPGLGAAADQLGVLAQGFNAARTGAVGAGAAATTATGATVALGGAAGVTALAVGAVGVAAVGTVAGIGASINSYADFEKSMNAVKAVAGDLASGEFKALQDQALELGASTKFSATEIARAQEELLKAGVKVKDVLAGATSGVALLASATGTDLTTATDIAAKTMNMFGVSGEKMGQVADVITNAANKTALDVTTLGAALQQVGGIANDSGLSLQETAAILGVLADKGMEGSDAGTSLKTMLQRLKAPTDETTAALDNYNIKVFDSAGKQRDMVTVIGEVLGAMDGMTDRQRAAFASTIAGDDAVRALTTTYRTGIGPLKDYIEKMDEQGSAAEQSKIRMEGLRGAQEKFSGALETFKTKVGSFFTPAMTEIVDAAANGIERLSQLFDWLQKLQDERSKTEATALEKQASEKEHELDVIESRIKERRRYRDQQRAMGRDLEPMVAANLAKDEAAAATLRRELNQLRADLKRERQQADMDARTRAANNPNALGPALPGTGTPANLKELPANLGVGRYVISQEFGSNPNRLGYGPRGHQGVDVATPVGTAITAAFEGTLYTGFEENGYGRYVKIIDAKGQALILGHLSRLDAALQKEIELYGNAKVKAGRLIAYSGNSGRSTGPHLHMEGRTTGNMAVDPRTLAYAGAGGRAERLGGVETSDKPGGGPSAEELKKAGLTLAEWNKLQARAMELAREAAKAEDDLTGKRGLQVDAAVKKWAGENKARQEAFTLAQKLYQRQQQQADADARDDENAAKQRAALARDIEKAAAQGRIEAAKRGLNELKRLQDAELEAAGENAEKRAAIVKRTGPAIIEAEKTIARRTREAAVREAAQWAAEQNKIPGVNTATVEKERRRRVQAAYAAEREAVDGARADQARAEAGADKQARREAEQQQKQRAAALATIEKGVQQGRVEQYRNALNELKRLQGEQLADEGKTAADRERIVKATGPKILSATYALNAELRRQKDAETDIWAKSEEAKALTTKEREAEIARRKAESRAEEKRLNLAAQQEQTRATKEAGTRRQEEEKQLARELASLKVDTARATAQRLKTLEDAEVSTFKGSAEAKLALVQKYSQAQYDRELKIAGAVRQLAYNDAKGKPNEGALRAKADADFEATKAQLQAQRQGLMQQARRDANEQAQAMLRLAQENESALRGQRLESLQQQLSDAQDTRTREVQAAGDNVHELLRIETERGAQILALQRRTAEAQRNQESARLRQEAADKKTANAKVFSGNQLTAENAKVDQWLSGKLGTLRQNYFSSVAKFESDAVAALEKLGTNVATAENEAFYAMAEARDKHIDEVEKTAETLFGSGGDYEQQAQNRATAISTVAAAIREITGLRPDQASLDDLEDLSTIYDRLIALGVNLETLDLTNLDKLTQSLSGMRTRDRDFLPAEEVKSFTQLLERAGANAQDIQAILSPDIRPKNRDLFAEGTLALQGKDKDRLFAVAQQLAGQDLTQVPALKALYERIQAFFNDANERALENSFQQTLNDLNGQLSDLEAGRDQMDPQAYVDQRAQLLAQIEDLQWEHDRTRMLNEGKAGEEIETARLEHVRRLGNITRDQTRETDALRLEAERKAQEALTNLEMQGLEHRKAMRLIGERDYIVQRAALLRRQANEVRDSAIQAAGGNTAKIQEAWNTWRSSTGQIDNEEQAGTALYDLQSARAVQDALAGIEMDGLERRKAQGLVGERAYIDERQQLQLAAAARTLQRVKDDHGDVAAAEAAFQQEVLRIMGEGYQAREALRARMEDEGRTRARSAQTRELERQKRLGLLSEGDYLEGQRQGRIQEASDGFLSRTRNMAVGSEEYLNEQRNLQEQLDQIAFESETARQDMLNRIQDEGAAIRRQKASDDLDYHKQMGLVSEREFIDQRLELQQQAASEEFLQRTRSMKVGSQEYINEQLKLEATQTQNTRAAELARQQLTWRIQDETLAVTRKAASDDLEFKHQMGLISEADYLTARQQQAEAAARDEFTSRTRGMKEGSEEYKAAEAKLQADLTAIAQQGTRDRTELAKSDPRIRADVMNAPEKLAGLVGLKPHEFDAQYAAEIDGLTKLKGLHPEYAAAIQKTIDKSKVLKGLNMAHHYLGIAQSVGQAAQTIAGAFGQDEIAQGIGKIADGLGQAGQATMGWAKVASGDMTAIPAAIMNTVGALDSFLQGIQDLDPAYQKWKKNQLEIASLQRDAMGQKKYNNWLVNPYYDALKQDSANREKLANAKPLQRFAWWLFGNAPQVLDDEAAKAQAKAASIFNDFASDMAGTFEQEMLSAWEEGDFSNVADKMGKQLDRFVARLAIQTVMAKSNLSKLVQDLSEEVARGGDTSDEIAAIRSEYDNIIGTSQAVLSALPGYGSGAEGGAGQGGNLFGNAPTAQLGIPRIEVSLPETALRPLTALADTAARLEAKLEKGLTLDAASLQVTMPDSFLQGSALWASTMPLWAQSVPIFAAGASDLASIPAEFRAVLAEWRASMRNSDTDGPPPHSGQGSLT</sequence>
<feature type="region of interest" description="Disordered" evidence="3">
    <location>
        <begin position="1156"/>
        <end position="1179"/>
    </location>
</feature>
<feature type="coiled-coil region" evidence="2">
    <location>
        <begin position="1407"/>
        <end position="1468"/>
    </location>
</feature>
<dbReference type="NCBIfam" id="TIGR01760">
    <property type="entry name" value="tape_meas_TP901"/>
    <property type="match status" value="1"/>
</dbReference>
<dbReference type="Pfam" id="PF10145">
    <property type="entry name" value="PhageMin_Tail"/>
    <property type="match status" value="1"/>
</dbReference>
<evidence type="ECO:0000259" key="5">
    <source>
        <dbReference type="Pfam" id="PF10145"/>
    </source>
</evidence>
<gene>
    <name evidence="6" type="ORF">WDJ50_18305</name>
</gene>
<keyword evidence="6" id="KW-0614">Plasmid</keyword>
<feature type="compositionally biased region" description="Low complexity" evidence="3">
    <location>
        <begin position="119"/>
        <end position="142"/>
    </location>
</feature>
<accession>A0AAU6Q917</accession>
<dbReference type="PANTHER" id="PTHR37813:SF1">
    <property type="entry name" value="FELS-2 PROPHAGE PROTEIN"/>
    <property type="match status" value="1"/>
</dbReference>